<keyword evidence="7 14" id="KW-0418">Kinase</keyword>
<dbReference type="Pfam" id="PF00781">
    <property type="entry name" value="DAGK_cat"/>
    <property type="match status" value="1"/>
</dbReference>
<dbReference type="InterPro" id="IPR005218">
    <property type="entry name" value="Diacylglycerol/lipid_kinase"/>
</dbReference>
<keyword evidence="8" id="KW-0067">ATP-binding</keyword>
<evidence type="ECO:0000256" key="9">
    <source>
        <dbReference type="ARBA" id="ARBA00022842"/>
    </source>
</evidence>
<dbReference type="InterPro" id="IPR001206">
    <property type="entry name" value="Diacylglycerol_kinase_cat_dom"/>
</dbReference>
<keyword evidence="4" id="KW-0808">Transferase</keyword>
<dbReference type="NCBIfam" id="TIGR00147">
    <property type="entry name" value="YegS/Rv2252/BmrU family lipid kinase"/>
    <property type="match status" value="1"/>
</dbReference>
<evidence type="ECO:0000256" key="1">
    <source>
        <dbReference type="ARBA" id="ARBA00001946"/>
    </source>
</evidence>
<dbReference type="GO" id="GO:0005886">
    <property type="term" value="C:plasma membrane"/>
    <property type="evidence" value="ECO:0007669"/>
    <property type="project" value="TreeGrafter"/>
</dbReference>
<dbReference type="GO" id="GO:0046872">
    <property type="term" value="F:metal ion binding"/>
    <property type="evidence" value="ECO:0007669"/>
    <property type="project" value="UniProtKB-KW"/>
</dbReference>
<evidence type="ECO:0000256" key="12">
    <source>
        <dbReference type="ARBA" id="ARBA00023264"/>
    </source>
</evidence>
<dbReference type="Gene3D" id="3.40.50.10330">
    <property type="entry name" value="Probable inorganic polyphosphate/atp-NAD kinase, domain 1"/>
    <property type="match status" value="1"/>
</dbReference>
<dbReference type="Proteomes" id="UP000027982">
    <property type="component" value="Chromosome"/>
</dbReference>
<sequence length="311" mass="33611">MNKTEATLTSDSIESRSRRAVLYVNSKSRRGQEWFENARTSLRDKGVELEHAQVFEKVDDLSAAVGRAVAEKVPLVIVGGGDGTISSVVHHFVGSDSVLGVLPLGTGNAFARDLGITADVESACRTIVEGRVEAVDLGFAGDDYFINVATIGLTTSIAKALTVDLKRKFGRFVYAIALAKAIRKVKPIKVRIETENGVQEFETLQLVIGNGRYHAGPFPLSPDASITDGKLTFYALATTNKIAFIKLALRLPTGHQVDLPEVRSQETTGGTLTSMPPMRVTVDGELNESTPMKFAIAPRALRVIVPQDFNN</sequence>
<keyword evidence="6" id="KW-0547">Nucleotide-binding</keyword>
<dbReference type="STRING" id="661478.OP10G_3181"/>
<evidence type="ECO:0000256" key="7">
    <source>
        <dbReference type="ARBA" id="ARBA00022777"/>
    </source>
</evidence>
<evidence type="ECO:0000256" key="8">
    <source>
        <dbReference type="ARBA" id="ARBA00022840"/>
    </source>
</evidence>
<evidence type="ECO:0000256" key="6">
    <source>
        <dbReference type="ARBA" id="ARBA00022741"/>
    </source>
</evidence>
<dbReference type="RefSeq" id="WP_052547787.1">
    <property type="nucleotide sequence ID" value="NZ_CP007139.1"/>
</dbReference>
<comment type="cofactor">
    <cofactor evidence="1">
        <name>Mg(2+)</name>
        <dbReference type="ChEBI" id="CHEBI:18420"/>
    </cofactor>
</comment>
<dbReference type="Gene3D" id="2.60.200.40">
    <property type="match status" value="1"/>
</dbReference>
<evidence type="ECO:0000259" key="13">
    <source>
        <dbReference type="PROSITE" id="PS50146"/>
    </source>
</evidence>
<dbReference type="OrthoDB" id="142078at2"/>
<evidence type="ECO:0000313" key="15">
    <source>
        <dbReference type="Proteomes" id="UP000027982"/>
    </source>
</evidence>
<proteinExistence type="inferred from homology"/>
<dbReference type="AlphaFoldDB" id="A0A068NY14"/>
<evidence type="ECO:0000256" key="10">
    <source>
        <dbReference type="ARBA" id="ARBA00023098"/>
    </source>
</evidence>
<dbReference type="PANTHER" id="PTHR12358:SF106">
    <property type="entry name" value="LIPID KINASE YEGS"/>
    <property type="match status" value="1"/>
</dbReference>
<dbReference type="GO" id="GO:0008654">
    <property type="term" value="P:phospholipid biosynthetic process"/>
    <property type="evidence" value="ECO:0007669"/>
    <property type="project" value="UniProtKB-KW"/>
</dbReference>
<accession>A0A068NY14</accession>
<keyword evidence="5" id="KW-0479">Metal-binding</keyword>
<evidence type="ECO:0000256" key="2">
    <source>
        <dbReference type="ARBA" id="ARBA00005983"/>
    </source>
</evidence>
<dbReference type="eggNOG" id="COG1597">
    <property type="taxonomic scope" value="Bacteria"/>
</dbReference>
<keyword evidence="9" id="KW-0460">Magnesium</keyword>
<dbReference type="SUPFAM" id="SSF111331">
    <property type="entry name" value="NAD kinase/diacylglycerol kinase-like"/>
    <property type="match status" value="1"/>
</dbReference>
<feature type="domain" description="DAGKc" evidence="13">
    <location>
        <begin position="15"/>
        <end position="144"/>
    </location>
</feature>
<dbReference type="SMART" id="SM00046">
    <property type="entry name" value="DAGKc"/>
    <property type="match status" value="1"/>
</dbReference>
<dbReference type="InterPro" id="IPR050187">
    <property type="entry name" value="Lipid_Phosphate_FormReg"/>
</dbReference>
<dbReference type="InterPro" id="IPR017438">
    <property type="entry name" value="ATP-NAD_kinase_N"/>
</dbReference>
<keyword evidence="11" id="KW-0594">Phospholipid biosynthesis</keyword>
<evidence type="ECO:0000256" key="4">
    <source>
        <dbReference type="ARBA" id="ARBA00022679"/>
    </source>
</evidence>
<dbReference type="GO" id="GO:0016301">
    <property type="term" value="F:kinase activity"/>
    <property type="evidence" value="ECO:0007669"/>
    <property type="project" value="UniProtKB-KW"/>
</dbReference>
<dbReference type="GO" id="GO:0005524">
    <property type="term" value="F:ATP binding"/>
    <property type="evidence" value="ECO:0007669"/>
    <property type="project" value="UniProtKB-KW"/>
</dbReference>
<organism evidence="14 15">
    <name type="scientific">Fimbriimonas ginsengisoli Gsoil 348</name>
    <dbReference type="NCBI Taxonomy" id="661478"/>
    <lineage>
        <taxon>Bacteria</taxon>
        <taxon>Bacillati</taxon>
        <taxon>Armatimonadota</taxon>
        <taxon>Fimbriimonadia</taxon>
        <taxon>Fimbriimonadales</taxon>
        <taxon>Fimbriimonadaceae</taxon>
        <taxon>Fimbriimonas</taxon>
    </lineage>
</organism>
<gene>
    <name evidence="14" type="ORF">OP10G_3181</name>
</gene>
<dbReference type="InterPro" id="IPR016064">
    <property type="entry name" value="NAD/diacylglycerol_kinase_sf"/>
</dbReference>
<dbReference type="NCBIfam" id="NF009604">
    <property type="entry name" value="PRK13057.1"/>
    <property type="match status" value="1"/>
</dbReference>
<dbReference type="EMBL" id="CP007139">
    <property type="protein sequence ID" value="AIE86549.1"/>
    <property type="molecule type" value="Genomic_DNA"/>
</dbReference>
<evidence type="ECO:0000313" key="14">
    <source>
        <dbReference type="EMBL" id="AIE86549.1"/>
    </source>
</evidence>
<evidence type="ECO:0000256" key="5">
    <source>
        <dbReference type="ARBA" id="ARBA00022723"/>
    </source>
</evidence>
<keyword evidence="15" id="KW-1185">Reference proteome</keyword>
<protein>
    <submittedName>
        <fullName evidence="14">Putative lipid kinase</fullName>
    </submittedName>
</protein>
<dbReference type="Pfam" id="PF19279">
    <property type="entry name" value="YegS_C"/>
    <property type="match status" value="1"/>
</dbReference>
<evidence type="ECO:0000256" key="11">
    <source>
        <dbReference type="ARBA" id="ARBA00023209"/>
    </source>
</evidence>
<evidence type="ECO:0000256" key="3">
    <source>
        <dbReference type="ARBA" id="ARBA00022516"/>
    </source>
</evidence>
<dbReference type="KEGG" id="fgi:OP10G_3181"/>
<dbReference type="InterPro" id="IPR045540">
    <property type="entry name" value="YegS/DAGK_C"/>
</dbReference>
<dbReference type="PROSITE" id="PS50146">
    <property type="entry name" value="DAGK"/>
    <property type="match status" value="1"/>
</dbReference>
<keyword evidence="10" id="KW-0443">Lipid metabolism</keyword>
<dbReference type="PANTHER" id="PTHR12358">
    <property type="entry name" value="SPHINGOSINE KINASE"/>
    <property type="match status" value="1"/>
</dbReference>
<reference evidence="14 15" key="1">
    <citation type="journal article" date="2014" name="PLoS ONE">
        <title>The first complete genome sequence of the class fimbriimonadia in the phylum armatimonadetes.</title>
        <authorList>
            <person name="Hu Z.Y."/>
            <person name="Wang Y.Z."/>
            <person name="Im W.T."/>
            <person name="Wang S.Y."/>
            <person name="Zhao G.P."/>
            <person name="Zheng H.J."/>
            <person name="Quan Z.X."/>
        </authorList>
    </citation>
    <scope>NUCLEOTIDE SEQUENCE [LARGE SCALE GENOMIC DNA]</scope>
    <source>
        <strain evidence="14">Gsoil 348</strain>
    </source>
</reference>
<keyword evidence="3" id="KW-0444">Lipid biosynthesis</keyword>
<dbReference type="HOGENOM" id="CLU_045532_5_1_0"/>
<name>A0A068NY14_FIMGI</name>
<keyword evidence="12" id="KW-1208">Phospholipid metabolism</keyword>
<comment type="similarity">
    <text evidence="2">Belongs to the diacylglycerol/lipid kinase family.</text>
</comment>